<reference evidence="2 3" key="1">
    <citation type="submission" date="2021-12" db="EMBL/GenBank/DDBJ databases">
        <title>Genome sequencing of bacteria with rrn-lacking chromosome and rrn-plasmid.</title>
        <authorList>
            <person name="Anda M."/>
            <person name="Iwasaki W."/>
        </authorList>
    </citation>
    <scope>NUCLEOTIDE SEQUENCE [LARGE SCALE GENOMIC DNA]</scope>
    <source>
        <strain evidence="2 3">DSM 100852</strain>
    </source>
</reference>
<dbReference type="AlphaFoldDB" id="A0AAU9CRC6"/>
<feature type="transmembrane region" description="Helical" evidence="1">
    <location>
        <begin position="69"/>
        <end position="88"/>
    </location>
</feature>
<keyword evidence="1" id="KW-1133">Transmembrane helix</keyword>
<evidence type="ECO:0000313" key="3">
    <source>
        <dbReference type="Proteomes" id="UP001348817"/>
    </source>
</evidence>
<keyword evidence="1" id="KW-0472">Membrane</keyword>
<accession>A0AAU9CRC6</accession>
<dbReference type="RefSeq" id="WP_338393219.1">
    <property type="nucleotide sequence ID" value="NZ_AP025314.1"/>
</dbReference>
<feature type="transmembrane region" description="Helical" evidence="1">
    <location>
        <begin position="12"/>
        <end position="30"/>
    </location>
</feature>
<sequence length="93" mass="10671">MGRKFTFRAGLRLVLMGICLAAGTSLYGIWSLEESGHANEIRQVLRMDEAREVIDETKTEHNTDNPYAWMKWTGFGVIALGVGQFFWFTRKLE</sequence>
<organism evidence="2 3">
    <name type="scientific">Fulvitalea axinellae</name>
    <dbReference type="NCBI Taxonomy" id="1182444"/>
    <lineage>
        <taxon>Bacteria</taxon>
        <taxon>Pseudomonadati</taxon>
        <taxon>Bacteroidota</taxon>
        <taxon>Cytophagia</taxon>
        <taxon>Cytophagales</taxon>
        <taxon>Persicobacteraceae</taxon>
        <taxon>Fulvitalea</taxon>
    </lineage>
</organism>
<protein>
    <submittedName>
        <fullName evidence="2">Uncharacterized protein</fullName>
    </submittedName>
</protein>
<name>A0AAU9CRC6_9BACT</name>
<evidence type="ECO:0000256" key="1">
    <source>
        <dbReference type="SAM" id="Phobius"/>
    </source>
</evidence>
<gene>
    <name evidence="2" type="ORF">FUAX_03590</name>
</gene>
<dbReference type="Proteomes" id="UP001348817">
    <property type="component" value="Chromosome"/>
</dbReference>
<evidence type="ECO:0000313" key="2">
    <source>
        <dbReference type="EMBL" id="BDD07927.1"/>
    </source>
</evidence>
<keyword evidence="1" id="KW-0812">Transmembrane</keyword>
<dbReference type="EMBL" id="AP025314">
    <property type="protein sequence ID" value="BDD07927.1"/>
    <property type="molecule type" value="Genomic_DNA"/>
</dbReference>
<keyword evidence="3" id="KW-1185">Reference proteome</keyword>
<proteinExistence type="predicted"/>
<dbReference type="KEGG" id="fax:FUAX_03590"/>